<evidence type="ECO:0000313" key="2">
    <source>
        <dbReference type="EMBL" id="VEV96973.1"/>
    </source>
</evidence>
<dbReference type="EMBL" id="LR215729">
    <property type="protein sequence ID" value="VEV96973.1"/>
    <property type="molecule type" value="Genomic_DNA"/>
</dbReference>
<feature type="compositionally biased region" description="Polar residues" evidence="1">
    <location>
        <begin position="66"/>
        <end position="83"/>
    </location>
</feature>
<reference evidence="2" key="1">
    <citation type="submission" date="2019-02" db="EMBL/GenBank/DDBJ databases">
        <authorList>
            <consortium name="Genoscope - CEA"/>
            <person name="William W."/>
        </authorList>
    </citation>
    <scope>NUCLEOTIDE SEQUENCE [LARGE SCALE GENOMIC DNA]</scope>
    <source>
        <strain evidence="2">YSy11</strain>
    </source>
</reference>
<proteinExistence type="predicted"/>
<organism evidence="2">
    <name type="scientific">Pseudomonas marincola</name>
    <dbReference type="NCBI Taxonomy" id="437900"/>
    <lineage>
        <taxon>Bacteria</taxon>
        <taxon>Pseudomonadati</taxon>
        <taxon>Pseudomonadota</taxon>
        <taxon>Gammaproteobacteria</taxon>
        <taxon>Pseudomonadales</taxon>
        <taxon>Pseudomonadaceae</taxon>
        <taxon>Pseudomonas</taxon>
    </lineage>
</organism>
<feature type="region of interest" description="Disordered" evidence="1">
    <location>
        <begin position="105"/>
        <end position="137"/>
    </location>
</feature>
<dbReference type="AlphaFoldDB" id="A0A653E3A6"/>
<feature type="compositionally biased region" description="Basic and acidic residues" evidence="1">
    <location>
        <begin position="108"/>
        <end position="123"/>
    </location>
</feature>
<accession>A0A653E3A6</accession>
<evidence type="ECO:0000256" key="1">
    <source>
        <dbReference type="SAM" id="MobiDB-lite"/>
    </source>
</evidence>
<gene>
    <name evidence="2" type="ORF">PMYSY11_1927</name>
</gene>
<feature type="region of interest" description="Disordered" evidence="1">
    <location>
        <begin position="66"/>
        <end position="86"/>
    </location>
</feature>
<name>A0A653E3A6_9PSED</name>
<sequence>MRSTPLLKRSCNSSTLNKRLLATISRASTVGFCGMSATPSGDLTGYHTVPLHDSPLQFSGVSNHWGKSTTGQSCRSAQASSYPQGPASRLAPGAYAFKLSGFNPHRLGKAEHDTPELEHDRHCSAGHGRHPARPAFR</sequence>
<feature type="compositionally biased region" description="Basic residues" evidence="1">
    <location>
        <begin position="127"/>
        <end position="137"/>
    </location>
</feature>
<protein>
    <submittedName>
        <fullName evidence="2">Uncharacterized protein</fullName>
    </submittedName>
</protein>